<gene>
    <name evidence="1" type="ORF">OCBIM_22026212mg</name>
</gene>
<dbReference type="OMA" id="INPEYSM"/>
<dbReference type="PANTHER" id="PTHR21580:SF28">
    <property type="entry name" value="BOREALIN N-TERMINAL DOMAIN-CONTAINING PROTEIN-RELATED"/>
    <property type="match status" value="1"/>
</dbReference>
<protein>
    <submittedName>
        <fullName evidence="1">Uncharacterized protein</fullName>
    </submittedName>
</protein>
<dbReference type="EMBL" id="KQ420017">
    <property type="protein sequence ID" value="KOF81674.1"/>
    <property type="molecule type" value="Genomic_DNA"/>
</dbReference>
<dbReference type="InterPro" id="IPR010736">
    <property type="entry name" value="SHIPPO-rpt"/>
</dbReference>
<organism evidence="1">
    <name type="scientific">Octopus bimaculoides</name>
    <name type="common">California two-spotted octopus</name>
    <dbReference type="NCBI Taxonomy" id="37653"/>
    <lineage>
        <taxon>Eukaryota</taxon>
        <taxon>Metazoa</taxon>
        <taxon>Spiralia</taxon>
        <taxon>Lophotrochozoa</taxon>
        <taxon>Mollusca</taxon>
        <taxon>Cephalopoda</taxon>
        <taxon>Coleoidea</taxon>
        <taxon>Octopodiformes</taxon>
        <taxon>Octopoda</taxon>
        <taxon>Incirrata</taxon>
        <taxon>Octopodidae</taxon>
        <taxon>Octopus</taxon>
    </lineage>
</organism>
<name>A0A0L8GXX0_OCTBM</name>
<evidence type="ECO:0000313" key="1">
    <source>
        <dbReference type="EMBL" id="KOF81674.1"/>
    </source>
</evidence>
<reference evidence="1" key="1">
    <citation type="submission" date="2015-07" db="EMBL/GenBank/DDBJ databases">
        <title>MeaNS - Measles Nucleotide Surveillance Program.</title>
        <authorList>
            <person name="Tran T."/>
            <person name="Druce J."/>
        </authorList>
    </citation>
    <scope>NUCLEOTIDE SEQUENCE</scope>
    <source>
        <strain evidence="1">UCB-OBI-ISO-001</strain>
        <tissue evidence="1">Gonad</tissue>
    </source>
</reference>
<dbReference type="OrthoDB" id="429991at2759"/>
<dbReference type="Pfam" id="PF07004">
    <property type="entry name" value="SHIPPO-rpt"/>
    <property type="match status" value="5"/>
</dbReference>
<dbReference type="PANTHER" id="PTHR21580">
    <property type="entry name" value="SHIPPO-1-RELATED"/>
    <property type="match status" value="1"/>
</dbReference>
<proteinExistence type="predicted"/>
<dbReference type="AlphaFoldDB" id="A0A0L8GXX0"/>
<dbReference type="InterPro" id="IPR051291">
    <property type="entry name" value="CIMAP"/>
</dbReference>
<dbReference type="GO" id="GO:0005856">
    <property type="term" value="C:cytoskeleton"/>
    <property type="evidence" value="ECO:0007669"/>
    <property type="project" value="TreeGrafter"/>
</dbReference>
<accession>A0A0L8GXX0</accession>
<sequence>MTMFIPTKPRRPVYASYTNPGPYYKMNPLLGDKGHDKNSLFPKRPAYYIGLRTQQRLITDTPGPCYLLDNPSVYRDGLKSTPKYSIKSRREEHNVDKTPAPGDYDVIKCTLSGAVYPSQPRCIFGKSSFRRVPDDTPAPNAYTLPPVLTHTVDASKTQAPIYSMRAKFIFGHPYEDFSETPGPAAYKAANLDIVNKKSPGFTMRPWTNLPIDNTNKPGPGAHRNEIVWDSRKKKAPAFTFGIHHSQYITPFIDNCIEYE</sequence>
<dbReference type="KEGG" id="obi:106874117"/>